<dbReference type="InterPro" id="IPR013762">
    <property type="entry name" value="Integrase-like_cat_sf"/>
</dbReference>
<keyword evidence="3 5" id="KW-0238">DNA-binding</keyword>
<dbReference type="SUPFAM" id="SSF56349">
    <property type="entry name" value="DNA breaking-rejoining enzymes"/>
    <property type="match status" value="1"/>
</dbReference>
<evidence type="ECO:0000256" key="1">
    <source>
        <dbReference type="ARBA" id="ARBA00008857"/>
    </source>
</evidence>
<keyword evidence="4" id="KW-0233">DNA recombination</keyword>
<dbReference type="PROSITE" id="PS51898">
    <property type="entry name" value="TYR_RECOMBINASE"/>
    <property type="match status" value="1"/>
</dbReference>
<dbReference type="PANTHER" id="PTHR30349">
    <property type="entry name" value="PHAGE INTEGRASE-RELATED"/>
    <property type="match status" value="1"/>
</dbReference>
<dbReference type="Pfam" id="PF02899">
    <property type="entry name" value="Phage_int_SAM_1"/>
    <property type="match status" value="1"/>
</dbReference>
<evidence type="ECO:0000256" key="3">
    <source>
        <dbReference type="ARBA" id="ARBA00023125"/>
    </source>
</evidence>
<protein>
    <submittedName>
        <fullName evidence="8">Tyrosine-type recombinase/integrase</fullName>
    </submittedName>
</protein>
<comment type="similarity">
    <text evidence="1">Belongs to the 'phage' integrase family.</text>
</comment>
<sequence length="323" mass="36508">MSADPFLTENSLVYIHEAQDTTDNDSRIISMFLSSCNLSANTVRNYLRAIERFRAFVAYKPLSRITWREIEAFKACLIAGGYSYSELPLAPASVAAYIAPLKSLYKWGSDANIALFPQNPTTSVRLPAIPVTSKRRYLTKSEVGKLLHSLKSQGIRNYLIGLSLVLLGTRVSELVAITTADFYPDPEDRGIWLSIKKSKGGKDREIKVPSQLWELFESYINCFPEKAGASFEHRLFPLSTRQVERIISDAGELSEIRKRPSPHWLRHTNATLALLNGASLQQVQETLGHSHINTTQRYMHTVEQIKKAAPDFVQDCLNDYIWK</sequence>
<dbReference type="Gene3D" id="1.10.443.10">
    <property type="entry name" value="Intergrase catalytic core"/>
    <property type="match status" value="1"/>
</dbReference>
<feature type="domain" description="Tyr recombinase" evidence="6">
    <location>
        <begin position="133"/>
        <end position="311"/>
    </location>
</feature>
<dbReference type="InterPro" id="IPR044068">
    <property type="entry name" value="CB"/>
</dbReference>
<reference evidence="9" key="1">
    <citation type="journal article" date="2019" name="Int. J. Syst. Evol. Microbiol.">
        <title>The Global Catalogue of Microorganisms (GCM) 10K type strain sequencing project: providing services to taxonomists for standard genome sequencing and annotation.</title>
        <authorList>
            <consortium name="The Broad Institute Genomics Platform"/>
            <consortium name="The Broad Institute Genome Sequencing Center for Infectious Disease"/>
            <person name="Wu L."/>
            <person name="Ma J."/>
        </authorList>
    </citation>
    <scope>NUCLEOTIDE SEQUENCE [LARGE SCALE GENOMIC DNA]</scope>
    <source>
        <strain evidence="9">CGMCC 4.1641</strain>
    </source>
</reference>
<dbReference type="InterPro" id="IPR004107">
    <property type="entry name" value="Integrase_SAM-like_N"/>
</dbReference>
<organism evidence="8 9">
    <name type="scientific">Cohnella boryungensis</name>
    <dbReference type="NCBI Taxonomy" id="768479"/>
    <lineage>
        <taxon>Bacteria</taxon>
        <taxon>Bacillati</taxon>
        <taxon>Bacillota</taxon>
        <taxon>Bacilli</taxon>
        <taxon>Bacillales</taxon>
        <taxon>Paenibacillaceae</taxon>
        <taxon>Cohnella</taxon>
    </lineage>
</organism>
<gene>
    <name evidence="8" type="ORF">ACFO1S_23250</name>
</gene>
<dbReference type="InterPro" id="IPR011010">
    <property type="entry name" value="DNA_brk_join_enz"/>
</dbReference>
<evidence type="ECO:0000256" key="5">
    <source>
        <dbReference type="PROSITE-ProRule" id="PRU01248"/>
    </source>
</evidence>
<name>A0ABV8SH71_9BACL</name>
<keyword evidence="2" id="KW-0229">DNA integration</keyword>
<dbReference type="InterPro" id="IPR050090">
    <property type="entry name" value="Tyrosine_recombinase_XerCD"/>
</dbReference>
<evidence type="ECO:0000313" key="8">
    <source>
        <dbReference type="EMBL" id="MFC4306345.1"/>
    </source>
</evidence>
<dbReference type="RefSeq" id="WP_204601588.1">
    <property type="nucleotide sequence ID" value="NZ_JBHSED010000058.1"/>
</dbReference>
<dbReference type="PROSITE" id="PS51900">
    <property type="entry name" value="CB"/>
    <property type="match status" value="1"/>
</dbReference>
<accession>A0ABV8SH71</accession>
<proteinExistence type="inferred from homology"/>
<evidence type="ECO:0000259" key="6">
    <source>
        <dbReference type="PROSITE" id="PS51898"/>
    </source>
</evidence>
<dbReference type="EMBL" id="JBHSED010000058">
    <property type="protein sequence ID" value="MFC4306345.1"/>
    <property type="molecule type" value="Genomic_DNA"/>
</dbReference>
<dbReference type="Gene3D" id="1.10.150.130">
    <property type="match status" value="1"/>
</dbReference>
<feature type="domain" description="Core-binding (CB)" evidence="7">
    <location>
        <begin position="23"/>
        <end position="109"/>
    </location>
</feature>
<dbReference type="Pfam" id="PF00589">
    <property type="entry name" value="Phage_integrase"/>
    <property type="match status" value="1"/>
</dbReference>
<dbReference type="CDD" id="cd00397">
    <property type="entry name" value="DNA_BRE_C"/>
    <property type="match status" value="1"/>
</dbReference>
<dbReference type="InterPro" id="IPR002104">
    <property type="entry name" value="Integrase_catalytic"/>
</dbReference>
<keyword evidence="9" id="KW-1185">Reference proteome</keyword>
<evidence type="ECO:0000256" key="2">
    <source>
        <dbReference type="ARBA" id="ARBA00022908"/>
    </source>
</evidence>
<evidence type="ECO:0000313" key="9">
    <source>
        <dbReference type="Proteomes" id="UP001595755"/>
    </source>
</evidence>
<evidence type="ECO:0000256" key="4">
    <source>
        <dbReference type="ARBA" id="ARBA00023172"/>
    </source>
</evidence>
<comment type="caution">
    <text evidence="8">The sequence shown here is derived from an EMBL/GenBank/DDBJ whole genome shotgun (WGS) entry which is preliminary data.</text>
</comment>
<evidence type="ECO:0000259" key="7">
    <source>
        <dbReference type="PROSITE" id="PS51900"/>
    </source>
</evidence>
<dbReference type="Proteomes" id="UP001595755">
    <property type="component" value="Unassembled WGS sequence"/>
</dbReference>
<dbReference type="PANTHER" id="PTHR30349:SF64">
    <property type="entry name" value="PROPHAGE INTEGRASE INTD-RELATED"/>
    <property type="match status" value="1"/>
</dbReference>
<dbReference type="InterPro" id="IPR010998">
    <property type="entry name" value="Integrase_recombinase_N"/>
</dbReference>